<dbReference type="PANTHER" id="PTHR31047:SF0">
    <property type="entry name" value="MEIOTICALLY UP-REGULATED GENE 157 PROTEIN"/>
    <property type="match status" value="1"/>
</dbReference>
<dbReference type="GO" id="GO:0005975">
    <property type="term" value="P:carbohydrate metabolic process"/>
    <property type="evidence" value="ECO:0007669"/>
    <property type="project" value="InterPro"/>
</dbReference>
<keyword evidence="2" id="KW-1185">Reference proteome</keyword>
<accession>A0A110B3X1</accession>
<protein>
    <submittedName>
        <fullName evidence="1">Uncharacterized protein</fullName>
    </submittedName>
</protein>
<dbReference type="SMART" id="SM01149">
    <property type="entry name" value="DUF1237"/>
    <property type="match status" value="1"/>
</dbReference>
<dbReference type="EMBL" id="AP017313">
    <property type="protein sequence ID" value="BAU56020.1"/>
    <property type="molecule type" value="Genomic_DNA"/>
</dbReference>
<dbReference type="SUPFAM" id="SSF48208">
    <property type="entry name" value="Six-hairpin glycosidases"/>
    <property type="match status" value="1"/>
</dbReference>
<dbReference type="KEGG" id="mgot:MgSA37_04212"/>
<dbReference type="PIRSF" id="PIRSF028846">
    <property type="entry name" value="UCP028846"/>
    <property type="match status" value="1"/>
</dbReference>
<evidence type="ECO:0000313" key="2">
    <source>
        <dbReference type="Proteomes" id="UP000218263"/>
    </source>
</evidence>
<dbReference type="PANTHER" id="PTHR31047">
    <property type="entry name" value="MEIOTICALLY UP-REGULATED GENE 157 PROTEIN"/>
    <property type="match status" value="1"/>
</dbReference>
<dbReference type="InterPro" id="IPR008313">
    <property type="entry name" value="GH125"/>
</dbReference>
<dbReference type="Gene3D" id="1.50.10.10">
    <property type="match status" value="1"/>
</dbReference>
<dbReference type="RefSeq" id="WP_096354569.1">
    <property type="nucleotide sequence ID" value="NZ_AP017313.1"/>
</dbReference>
<name>A0A110B3X1_9SPHI</name>
<proteinExistence type="predicted"/>
<evidence type="ECO:0000313" key="1">
    <source>
        <dbReference type="EMBL" id="BAU56020.1"/>
    </source>
</evidence>
<reference evidence="1 2" key="1">
    <citation type="submission" date="2015-12" db="EMBL/GenBank/DDBJ databases">
        <title>Genome sequence of Mucilaginibacter gotjawali.</title>
        <authorList>
            <person name="Lee J.S."/>
            <person name="Lee K.C."/>
            <person name="Kim K.K."/>
            <person name="Lee B.W."/>
        </authorList>
    </citation>
    <scope>NUCLEOTIDE SEQUENCE [LARGE SCALE GENOMIC DNA]</scope>
    <source>
        <strain evidence="1 2">SA3-7</strain>
    </source>
</reference>
<dbReference type="InterPro" id="IPR008928">
    <property type="entry name" value="6-hairpin_glycosidase_sf"/>
</dbReference>
<sequence length="471" mass="53287">MLTRRDFIKINGITTAGIGMGLKPTWFGANRFESKRPPLASRKFTSKAVEAKISKVKAAIKDPELAWLFENCYPNTLDTTVNYSVKNGRPDTFVITGDIDAMWMRDSSAQVWPYLPLVKEDAELRNLIKGVLNRQAACVLIDPYANAFNAGPTGSEWDSDRTDMKPELHERKWEVDSLCYPIRLAYNYWKTSGDNSFFDENWQKAGKRILFTFKEQQRKNGPGPYHFQRRTEVASDTAPNGGFGNPVKPVGLICSIFRPSDDATIYPFLIPSNYFAVVSLKQMAEMFLVIGKDSKTSAECKVLATEVHAAIEKYATKQHPVYGKVLAYEVDGFGNQLFMDDANVPCLLALPYLGALSNHDPLYLNTRRMVLSSANPYFFKGKAAEGVGGPHVGMNYIWPMSIIMRGLTSTDKNEIIKCIHWLKTTHANTGFMHESFNKDDPTDFTRKWFAWANTLFGELIIKTHQYYPEIL</sequence>
<dbReference type="OrthoDB" id="181472at2"/>
<dbReference type="Proteomes" id="UP000218263">
    <property type="component" value="Chromosome"/>
</dbReference>
<gene>
    <name evidence="1" type="ORF">MgSA37_04212</name>
</gene>
<dbReference type="AlphaFoldDB" id="A0A110B3X1"/>
<dbReference type="InterPro" id="IPR012341">
    <property type="entry name" value="6hp_glycosidase-like_sf"/>
</dbReference>
<dbReference type="Pfam" id="PF06824">
    <property type="entry name" value="Glyco_hydro_125"/>
    <property type="match status" value="1"/>
</dbReference>
<organism evidence="1 2">
    <name type="scientific">Mucilaginibacter gotjawali</name>
    <dbReference type="NCBI Taxonomy" id="1550579"/>
    <lineage>
        <taxon>Bacteria</taxon>
        <taxon>Pseudomonadati</taxon>
        <taxon>Bacteroidota</taxon>
        <taxon>Sphingobacteriia</taxon>
        <taxon>Sphingobacteriales</taxon>
        <taxon>Sphingobacteriaceae</taxon>
        <taxon>Mucilaginibacter</taxon>
    </lineage>
</organism>